<dbReference type="RefSeq" id="WP_176802980.1">
    <property type="nucleotide sequence ID" value="NZ_JABXYJ010000004.1"/>
</dbReference>
<feature type="transmembrane region" description="Helical" evidence="10">
    <location>
        <begin position="85"/>
        <end position="103"/>
    </location>
</feature>
<dbReference type="GO" id="GO:0005886">
    <property type="term" value="C:plasma membrane"/>
    <property type="evidence" value="ECO:0007669"/>
    <property type="project" value="UniProtKB-SubCell"/>
</dbReference>
<organism evidence="11 12">
    <name type="scientific">Undibacterium oligocarboniphilum</name>
    <dbReference type="NCBI Taxonomy" id="666702"/>
    <lineage>
        <taxon>Bacteria</taxon>
        <taxon>Pseudomonadati</taxon>
        <taxon>Pseudomonadota</taxon>
        <taxon>Betaproteobacteria</taxon>
        <taxon>Burkholderiales</taxon>
        <taxon>Oxalobacteraceae</taxon>
        <taxon>Undibacterium</taxon>
    </lineage>
</organism>
<dbReference type="GO" id="GO:1990961">
    <property type="term" value="P:xenobiotic detoxification by transmembrane export across the plasma membrane"/>
    <property type="evidence" value="ECO:0007669"/>
    <property type="project" value="UniProtKB-ARBA"/>
</dbReference>
<feature type="transmembrane region" description="Helical" evidence="10">
    <location>
        <begin position="33"/>
        <end position="50"/>
    </location>
</feature>
<dbReference type="FunFam" id="1.10.3730.20:FF:000001">
    <property type="entry name" value="Quaternary ammonium compound resistance transporter SugE"/>
    <property type="match status" value="1"/>
</dbReference>
<evidence type="ECO:0000256" key="4">
    <source>
        <dbReference type="ARBA" id="ARBA00022692"/>
    </source>
</evidence>
<evidence type="ECO:0000256" key="3">
    <source>
        <dbReference type="ARBA" id="ARBA00022475"/>
    </source>
</evidence>
<dbReference type="Pfam" id="PF00893">
    <property type="entry name" value="Multi_Drug_Res"/>
    <property type="match status" value="1"/>
</dbReference>
<keyword evidence="3" id="KW-1003">Cell membrane</keyword>
<keyword evidence="4 9" id="KW-0812">Transmembrane</keyword>
<dbReference type="AlphaFoldDB" id="A0A850QDQ1"/>
<evidence type="ECO:0000256" key="2">
    <source>
        <dbReference type="ARBA" id="ARBA00022448"/>
    </source>
</evidence>
<comment type="subcellular location">
    <subcellularLocation>
        <location evidence="1 9">Cell membrane</location>
        <topology evidence="1 9">Multi-pass membrane protein</topology>
    </subcellularLocation>
</comment>
<sequence>MNWITLLTAGLFEIVWAIGLKYTDSFSRFWPSALTLAAMAVSVGLLGIAMKGLPVGTAYAVWVGVGAVGTAIMGIILFGEPASPARLLSLALIVCGIIGLKLATPA</sequence>
<proteinExistence type="inferred from homology"/>
<dbReference type="GO" id="GO:0022857">
    <property type="term" value="F:transmembrane transporter activity"/>
    <property type="evidence" value="ECO:0007669"/>
    <property type="project" value="InterPro"/>
</dbReference>
<dbReference type="PANTHER" id="PTHR30561">
    <property type="entry name" value="SMR FAMILY PROTON-DEPENDENT DRUG EFFLUX TRANSPORTER SUGE"/>
    <property type="match status" value="1"/>
</dbReference>
<comment type="caution">
    <text evidence="11">The sequence shown here is derived from an EMBL/GenBank/DDBJ whole genome shotgun (WGS) entry which is preliminary data.</text>
</comment>
<comment type="similarity">
    <text evidence="7">Belongs to the drug/metabolite transporter (DMT) superfamily. Small multidrug resistance (SMR) (TC 2.A.7.1) family. Gdx/SugE subfamily.</text>
</comment>
<dbReference type="SUPFAM" id="SSF103481">
    <property type="entry name" value="Multidrug resistance efflux transporter EmrE"/>
    <property type="match status" value="1"/>
</dbReference>
<dbReference type="EMBL" id="JABXYJ010000004">
    <property type="protein sequence ID" value="NVO77701.1"/>
    <property type="molecule type" value="Genomic_DNA"/>
</dbReference>
<keyword evidence="5 10" id="KW-1133">Transmembrane helix</keyword>
<dbReference type="InterPro" id="IPR037185">
    <property type="entry name" value="EmrE-like"/>
</dbReference>
<dbReference type="InterPro" id="IPR000390">
    <property type="entry name" value="Small_drug/metabolite_transptr"/>
</dbReference>
<evidence type="ECO:0000256" key="7">
    <source>
        <dbReference type="ARBA" id="ARBA00038151"/>
    </source>
</evidence>
<evidence type="ECO:0000256" key="9">
    <source>
        <dbReference type="RuleBase" id="RU003942"/>
    </source>
</evidence>
<evidence type="ECO:0000256" key="1">
    <source>
        <dbReference type="ARBA" id="ARBA00004651"/>
    </source>
</evidence>
<dbReference type="NCBIfam" id="NF008512">
    <property type="entry name" value="PRK11431.1"/>
    <property type="match status" value="1"/>
</dbReference>
<evidence type="ECO:0000256" key="5">
    <source>
        <dbReference type="ARBA" id="ARBA00022989"/>
    </source>
</evidence>
<evidence type="ECO:0000256" key="10">
    <source>
        <dbReference type="SAM" id="Phobius"/>
    </source>
</evidence>
<protein>
    <recommendedName>
        <fullName evidence="8">Guanidinium exporter</fullName>
    </recommendedName>
</protein>
<reference evidence="11 12" key="1">
    <citation type="submission" date="2020-06" db="EMBL/GenBank/DDBJ databases">
        <authorList>
            <person name="Qiu C."/>
            <person name="Liu Z."/>
        </authorList>
    </citation>
    <scope>NUCLEOTIDE SEQUENCE [LARGE SCALE GENOMIC DNA]</scope>
    <source>
        <strain evidence="11 12">EM 1</strain>
    </source>
</reference>
<keyword evidence="2" id="KW-0813">Transport</keyword>
<dbReference type="PANTHER" id="PTHR30561:SF0">
    <property type="entry name" value="GUANIDINIUM EXPORTER"/>
    <property type="match status" value="1"/>
</dbReference>
<evidence type="ECO:0000313" key="12">
    <source>
        <dbReference type="Proteomes" id="UP000588051"/>
    </source>
</evidence>
<accession>A0A850QDQ1</accession>
<evidence type="ECO:0000256" key="6">
    <source>
        <dbReference type="ARBA" id="ARBA00023136"/>
    </source>
</evidence>
<dbReference type="Proteomes" id="UP000588051">
    <property type="component" value="Unassembled WGS sequence"/>
</dbReference>
<name>A0A850QDQ1_9BURK</name>
<gene>
    <name evidence="11" type="primary">sugE</name>
    <name evidence="11" type="ORF">HV832_07635</name>
</gene>
<dbReference type="InterPro" id="IPR045324">
    <property type="entry name" value="Small_multidrug_res"/>
</dbReference>
<dbReference type="Gene3D" id="1.10.3730.20">
    <property type="match status" value="1"/>
</dbReference>
<evidence type="ECO:0000313" key="11">
    <source>
        <dbReference type="EMBL" id="NVO77701.1"/>
    </source>
</evidence>
<keyword evidence="6 10" id="KW-0472">Membrane</keyword>
<keyword evidence="12" id="KW-1185">Reference proteome</keyword>
<evidence type="ECO:0000256" key="8">
    <source>
        <dbReference type="ARBA" id="ARBA00039168"/>
    </source>
</evidence>
<feature type="transmembrane region" description="Helical" evidence="10">
    <location>
        <begin position="57"/>
        <end position="79"/>
    </location>
</feature>